<dbReference type="Proteomes" id="UP000256900">
    <property type="component" value="Unassembled WGS sequence"/>
</dbReference>
<keyword evidence="1" id="KW-0732">Signal</keyword>
<sequence>MSLKLLAFAAFAILSLLPLSPAEAQYPSNDQFSEGPCGGVMTGYDRRQYTCEANRKPVCEQSTGRCVCLLRRQCGGASDENF</sequence>
<feature type="signal peptide" evidence="1">
    <location>
        <begin position="1"/>
        <end position="24"/>
    </location>
</feature>
<name>A0A3D9Z1R5_9HYPH</name>
<keyword evidence="3" id="KW-1185">Reference proteome</keyword>
<evidence type="ECO:0000313" key="3">
    <source>
        <dbReference type="Proteomes" id="UP000256900"/>
    </source>
</evidence>
<feature type="chain" id="PRO_5017774849" evidence="1">
    <location>
        <begin position="25"/>
        <end position="82"/>
    </location>
</feature>
<dbReference type="EMBL" id="QUMO01000001">
    <property type="protein sequence ID" value="REF89077.1"/>
    <property type="molecule type" value="Genomic_DNA"/>
</dbReference>
<proteinExistence type="predicted"/>
<accession>A0A3D9Z1R5</accession>
<organism evidence="2 3">
    <name type="scientific">Methylovirgula ligni</name>
    <dbReference type="NCBI Taxonomy" id="569860"/>
    <lineage>
        <taxon>Bacteria</taxon>
        <taxon>Pseudomonadati</taxon>
        <taxon>Pseudomonadota</taxon>
        <taxon>Alphaproteobacteria</taxon>
        <taxon>Hyphomicrobiales</taxon>
        <taxon>Beijerinckiaceae</taxon>
        <taxon>Methylovirgula</taxon>
    </lineage>
</organism>
<dbReference type="RefSeq" id="WP_129396437.1">
    <property type="nucleotide sequence ID" value="NZ_CP025086.1"/>
</dbReference>
<reference evidence="2 3" key="1">
    <citation type="submission" date="2018-08" db="EMBL/GenBank/DDBJ databases">
        <title>Genomic Encyclopedia of Type Strains, Phase IV (KMG-IV): sequencing the most valuable type-strain genomes for metagenomic binning, comparative biology and taxonomic classification.</title>
        <authorList>
            <person name="Goeker M."/>
        </authorList>
    </citation>
    <scope>NUCLEOTIDE SEQUENCE [LARGE SCALE GENOMIC DNA]</scope>
    <source>
        <strain evidence="2 3">BW863</strain>
    </source>
</reference>
<dbReference type="OrthoDB" id="8449215at2"/>
<evidence type="ECO:0000256" key="1">
    <source>
        <dbReference type="SAM" id="SignalP"/>
    </source>
</evidence>
<comment type="caution">
    <text evidence="2">The sequence shown here is derived from an EMBL/GenBank/DDBJ whole genome shotgun (WGS) entry which is preliminary data.</text>
</comment>
<dbReference type="AlphaFoldDB" id="A0A3D9Z1R5"/>
<evidence type="ECO:0000313" key="2">
    <source>
        <dbReference type="EMBL" id="REF89077.1"/>
    </source>
</evidence>
<protein>
    <submittedName>
        <fullName evidence="2">Uncharacterized protein</fullName>
    </submittedName>
</protein>
<gene>
    <name evidence="2" type="ORF">DES32_0291</name>
</gene>